<keyword evidence="1" id="KW-0812">Transmembrane</keyword>
<feature type="transmembrane region" description="Helical" evidence="1">
    <location>
        <begin position="168"/>
        <end position="196"/>
    </location>
</feature>
<dbReference type="GO" id="GO:0016747">
    <property type="term" value="F:acyltransferase activity, transferring groups other than amino-acyl groups"/>
    <property type="evidence" value="ECO:0007669"/>
    <property type="project" value="InterPro"/>
</dbReference>
<dbReference type="GO" id="GO:0016020">
    <property type="term" value="C:membrane"/>
    <property type="evidence" value="ECO:0007669"/>
    <property type="project" value="TreeGrafter"/>
</dbReference>
<dbReference type="PANTHER" id="PTHR23028">
    <property type="entry name" value="ACETYLTRANSFERASE"/>
    <property type="match status" value="1"/>
</dbReference>
<feature type="transmembrane region" description="Helical" evidence="1">
    <location>
        <begin position="53"/>
        <end position="74"/>
    </location>
</feature>
<feature type="transmembrane region" description="Helical" evidence="1">
    <location>
        <begin position="134"/>
        <end position="156"/>
    </location>
</feature>
<dbReference type="GO" id="GO:0009103">
    <property type="term" value="P:lipopolysaccharide biosynthetic process"/>
    <property type="evidence" value="ECO:0007669"/>
    <property type="project" value="TreeGrafter"/>
</dbReference>
<gene>
    <name evidence="3" type="ORF">IW245_000408</name>
</gene>
<reference evidence="3" key="1">
    <citation type="submission" date="2020-11" db="EMBL/GenBank/DDBJ databases">
        <title>Sequencing the genomes of 1000 actinobacteria strains.</title>
        <authorList>
            <person name="Klenk H.-P."/>
        </authorList>
    </citation>
    <scope>NUCLEOTIDE SEQUENCE</scope>
    <source>
        <strain evidence="3">DSM 45356</strain>
    </source>
</reference>
<dbReference type="PANTHER" id="PTHR23028:SF53">
    <property type="entry name" value="ACYL_TRANSF_3 DOMAIN-CONTAINING PROTEIN"/>
    <property type="match status" value="1"/>
</dbReference>
<evidence type="ECO:0000313" key="4">
    <source>
        <dbReference type="Proteomes" id="UP000622552"/>
    </source>
</evidence>
<proteinExistence type="predicted"/>
<keyword evidence="1" id="KW-0472">Membrane</keyword>
<evidence type="ECO:0000259" key="2">
    <source>
        <dbReference type="Pfam" id="PF01757"/>
    </source>
</evidence>
<feature type="transmembrane region" description="Helical" evidence="1">
    <location>
        <begin position="246"/>
        <end position="262"/>
    </location>
</feature>
<dbReference type="RefSeq" id="WP_197001476.1">
    <property type="nucleotide sequence ID" value="NZ_BONS01000034.1"/>
</dbReference>
<dbReference type="AlphaFoldDB" id="A0A8J7G9L9"/>
<feature type="transmembrane region" description="Helical" evidence="1">
    <location>
        <begin position="274"/>
        <end position="292"/>
    </location>
</feature>
<protein>
    <submittedName>
        <fullName evidence="3">Peptidoglycan/LPS O-acetylase OafA/YrhL</fullName>
    </submittedName>
</protein>
<feature type="transmembrane region" description="Helical" evidence="1">
    <location>
        <begin position="95"/>
        <end position="119"/>
    </location>
</feature>
<accession>A0A8J7G9L9</accession>
<feature type="transmembrane region" description="Helical" evidence="1">
    <location>
        <begin position="348"/>
        <end position="370"/>
    </location>
</feature>
<keyword evidence="1" id="KW-1133">Transmembrane helix</keyword>
<feature type="transmembrane region" description="Helical" evidence="1">
    <location>
        <begin position="12"/>
        <end position="33"/>
    </location>
</feature>
<comment type="caution">
    <text evidence="3">The sequence shown here is derived from an EMBL/GenBank/DDBJ whole genome shotgun (WGS) entry which is preliminary data.</text>
</comment>
<organism evidence="3 4">
    <name type="scientific">Longispora fulva</name>
    <dbReference type="NCBI Taxonomy" id="619741"/>
    <lineage>
        <taxon>Bacteria</taxon>
        <taxon>Bacillati</taxon>
        <taxon>Actinomycetota</taxon>
        <taxon>Actinomycetes</taxon>
        <taxon>Micromonosporales</taxon>
        <taxon>Micromonosporaceae</taxon>
        <taxon>Longispora</taxon>
    </lineage>
</organism>
<dbReference type="EMBL" id="JADOUF010000001">
    <property type="protein sequence ID" value="MBG6134214.1"/>
    <property type="molecule type" value="Genomic_DNA"/>
</dbReference>
<feature type="transmembrane region" description="Helical" evidence="1">
    <location>
        <begin position="304"/>
        <end position="321"/>
    </location>
</feature>
<dbReference type="Pfam" id="PF01757">
    <property type="entry name" value="Acyl_transf_3"/>
    <property type="match status" value="1"/>
</dbReference>
<evidence type="ECO:0000256" key="1">
    <source>
        <dbReference type="SAM" id="Phobius"/>
    </source>
</evidence>
<dbReference type="InterPro" id="IPR050879">
    <property type="entry name" value="Acyltransferase_3"/>
</dbReference>
<feature type="transmembrane region" description="Helical" evidence="1">
    <location>
        <begin position="216"/>
        <end position="239"/>
    </location>
</feature>
<name>A0A8J7G9L9_9ACTN</name>
<dbReference type="Proteomes" id="UP000622552">
    <property type="component" value="Unassembled WGS sequence"/>
</dbReference>
<keyword evidence="4" id="KW-1185">Reference proteome</keyword>
<dbReference type="InterPro" id="IPR002656">
    <property type="entry name" value="Acyl_transf_3_dom"/>
</dbReference>
<evidence type="ECO:0000313" key="3">
    <source>
        <dbReference type="EMBL" id="MBG6134214.1"/>
    </source>
</evidence>
<feature type="domain" description="Acyltransferase 3" evidence="2">
    <location>
        <begin position="11"/>
        <end position="370"/>
    </location>
</feature>
<sequence length="401" mass="44267">MRSTEKIQLRSLTGLRGVFALIVLGAHFTTVGLTAPQGTANASPLHRVLEALFAHGSVAVSGFFLLSGFVLTWVSRPGDTLREFYQRRFAKVYPIHALTTAVALAFVIASFGVPVWNLIASHFLLVQSWVPSEFFYFGVNGVTWSLACEAFFYLLFPGLLILLSRARAVGLYVTAGICALLVFTLPALVNGVFSLVNPDPFEFVPTSEAGGPVTFWFAYVFPPARLPEFVIGIALALLVKRASWRGPGVAVCLALCVVGWVVNDNLPGWGHFQAGMLIPWALLIAALASVDIHGGWSPLRWRAVVWFGEISFSFYASHLIVQEQVVLRLGAWMHHQGWVPDNTVTWHWYQAVPFFLLDAVITTLVAWGLFRLVELPMQRLLRPRTRRPADTPVPALADQNA</sequence>